<evidence type="ECO:0000256" key="1">
    <source>
        <dbReference type="SAM" id="MobiDB-lite"/>
    </source>
</evidence>
<evidence type="ECO:0000313" key="2">
    <source>
        <dbReference type="EMBL" id="MFC5497009.1"/>
    </source>
</evidence>
<gene>
    <name evidence="2" type="ORF">ACFPOE_05650</name>
</gene>
<reference evidence="3" key="1">
    <citation type="journal article" date="2019" name="Int. J. Syst. Evol. Microbiol.">
        <title>The Global Catalogue of Microorganisms (GCM) 10K type strain sequencing project: providing services to taxonomists for standard genome sequencing and annotation.</title>
        <authorList>
            <consortium name="The Broad Institute Genomics Platform"/>
            <consortium name="The Broad Institute Genome Sequencing Center for Infectious Disease"/>
            <person name="Wu L."/>
            <person name="Ma J."/>
        </authorList>
    </citation>
    <scope>NUCLEOTIDE SEQUENCE [LARGE SCALE GENOMIC DNA]</scope>
    <source>
        <strain evidence="3">CCUG 57401</strain>
    </source>
</reference>
<dbReference type="Proteomes" id="UP001596037">
    <property type="component" value="Unassembled WGS sequence"/>
</dbReference>
<name>A0ABW0N8R8_9BURK</name>
<evidence type="ECO:0000313" key="3">
    <source>
        <dbReference type="Proteomes" id="UP001596037"/>
    </source>
</evidence>
<feature type="region of interest" description="Disordered" evidence="1">
    <location>
        <begin position="1"/>
        <end position="60"/>
    </location>
</feature>
<dbReference type="EMBL" id="JBHSMF010000004">
    <property type="protein sequence ID" value="MFC5497009.1"/>
    <property type="molecule type" value="Genomic_DNA"/>
</dbReference>
<organism evidence="2 3">
    <name type="scientific">Caenimonas terrae</name>
    <dbReference type="NCBI Taxonomy" id="696074"/>
    <lineage>
        <taxon>Bacteria</taxon>
        <taxon>Pseudomonadati</taxon>
        <taxon>Pseudomonadota</taxon>
        <taxon>Betaproteobacteria</taxon>
        <taxon>Burkholderiales</taxon>
        <taxon>Comamonadaceae</taxon>
        <taxon>Caenimonas</taxon>
    </lineage>
</organism>
<dbReference type="RefSeq" id="WP_376849042.1">
    <property type="nucleotide sequence ID" value="NZ_JBHSMF010000004.1"/>
</dbReference>
<proteinExistence type="predicted"/>
<feature type="compositionally biased region" description="Basic and acidic residues" evidence="1">
    <location>
        <begin position="29"/>
        <end position="42"/>
    </location>
</feature>
<sequence>MKEKRVSAAGIGGSRRHDDPPPWLNKALPLEKRRSLLDRAIKEMAPAPDPDAGPPKRSTG</sequence>
<accession>A0ABW0N8R8</accession>
<protein>
    <submittedName>
        <fullName evidence="2">Uncharacterized protein</fullName>
    </submittedName>
</protein>
<keyword evidence="3" id="KW-1185">Reference proteome</keyword>
<comment type="caution">
    <text evidence="2">The sequence shown here is derived from an EMBL/GenBank/DDBJ whole genome shotgun (WGS) entry which is preliminary data.</text>
</comment>